<keyword evidence="1" id="KW-1133">Transmembrane helix</keyword>
<evidence type="ECO:0000256" key="1">
    <source>
        <dbReference type="SAM" id="Phobius"/>
    </source>
</evidence>
<feature type="transmembrane region" description="Helical" evidence="1">
    <location>
        <begin position="7"/>
        <end position="28"/>
    </location>
</feature>
<gene>
    <name evidence="2" type="ORF">FD46_GL000146</name>
</gene>
<comment type="caution">
    <text evidence="2">The sequence shown here is derived from an EMBL/GenBank/DDBJ whole genome shotgun (WGS) entry which is preliminary data.</text>
</comment>
<evidence type="ECO:0000313" key="3">
    <source>
        <dbReference type="Proteomes" id="UP000051686"/>
    </source>
</evidence>
<organism evidence="2 3">
    <name type="scientific">Liquorilactobacillus oeni DSM 19972</name>
    <dbReference type="NCBI Taxonomy" id="1423777"/>
    <lineage>
        <taxon>Bacteria</taxon>
        <taxon>Bacillati</taxon>
        <taxon>Bacillota</taxon>
        <taxon>Bacilli</taxon>
        <taxon>Lactobacillales</taxon>
        <taxon>Lactobacillaceae</taxon>
        <taxon>Liquorilactobacillus</taxon>
    </lineage>
</organism>
<name>A0A0R1MHX5_9LACO</name>
<dbReference type="RefSeq" id="WP_057897014.1">
    <property type="nucleotide sequence ID" value="NZ_AZEH01000042.1"/>
</dbReference>
<keyword evidence="1" id="KW-0472">Membrane</keyword>
<evidence type="ECO:0008006" key="4">
    <source>
        <dbReference type="Google" id="ProtNLM"/>
    </source>
</evidence>
<protein>
    <recommendedName>
        <fullName evidence="4">Competence protein ComGD</fullName>
    </recommendedName>
</protein>
<dbReference type="AlphaFoldDB" id="A0A0R1MHX5"/>
<dbReference type="Proteomes" id="UP000051686">
    <property type="component" value="Unassembled WGS sequence"/>
</dbReference>
<dbReference type="STRING" id="1423777.FD46_GL000146"/>
<sequence length="139" mass="15910">MIKRKEAFTLIEAILVLSLSSILLLLFLRSSGNTAEKLEEKIFWQQLKQAWVREMAVVPRHNVRGTVEFKAHEIVFREGNVINTVIKLPATMEIPAYRIIRVYNTGSVTADTIVVKSALSPITYKIVVQFGWGKYYVKQ</sequence>
<reference evidence="2 3" key="1">
    <citation type="journal article" date="2015" name="Genome Announc.">
        <title>Expanding the biotechnology potential of lactobacilli through comparative genomics of 213 strains and associated genera.</title>
        <authorList>
            <person name="Sun Z."/>
            <person name="Harris H.M."/>
            <person name="McCann A."/>
            <person name="Guo C."/>
            <person name="Argimon S."/>
            <person name="Zhang W."/>
            <person name="Yang X."/>
            <person name="Jeffery I.B."/>
            <person name="Cooney J.C."/>
            <person name="Kagawa T.F."/>
            <person name="Liu W."/>
            <person name="Song Y."/>
            <person name="Salvetti E."/>
            <person name="Wrobel A."/>
            <person name="Rasinkangas P."/>
            <person name="Parkhill J."/>
            <person name="Rea M.C."/>
            <person name="O'Sullivan O."/>
            <person name="Ritari J."/>
            <person name="Douillard F.P."/>
            <person name="Paul Ross R."/>
            <person name="Yang R."/>
            <person name="Briner A.E."/>
            <person name="Felis G.E."/>
            <person name="de Vos W.M."/>
            <person name="Barrangou R."/>
            <person name="Klaenhammer T.R."/>
            <person name="Caufield P.W."/>
            <person name="Cui Y."/>
            <person name="Zhang H."/>
            <person name="O'Toole P.W."/>
        </authorList>
    </citation>
    <scope>NUCLEOTIDE SEQUENCE [LARGE SCALE GENOMIC DNA]</scope>
    <source>
        <strain evidence="2 3">DSM 19972</strain>
    </source>
</reference>
<accession>A0A0R1MHX5</accession>
<dbReference type="EMBL" id="AZEH01000042">
    <property type="protein sequence ID" value="KRL03979.1"/>
    <property type="molecule type" value="Genomic_DNA"/>
</dbReference>
<keyword evidence="1" id="KW-0812">Transmembrane</keyword>
<dbReference type="PATRIC" id="fig|1423777.3.peg.151"/>
<evidence type="ECO:0000313" key="2">
    <source>
        <dbReference type="EMBL" id="KRL03979.1"/>
    </source>
</evidence>
<keyword evidence="3" id="KW-1185">Reference proteome</keyword>
<proteinExistence type="predicted"/>